<feature type="compositionally biased region" description="Low complexity" evidence="1">
    <location>
        <begin position="232"/>
        <end position="243"/>
    </location>
</feature>
<dbReference type="InterPro" id="IPR013083">
    <property type="entry name" value="Znf_RING/FYVE/PHD"/>
</dbReference>
<sequence>MEGHPLLERVPEDPYPGVYSPRRRQWWVEGEGYDDPVPWSKEWMLDPKKDAKGLEWSSPPHDPMLDLPDSEDEAGSSPTRKRDGQREDLFHRVKRLYVDPAFAKEPRPIVECCICLESIATFTDDNYQEPEPEPEPDPKPKPGSSQGADHKPESSQAAGQKRKRGSSSEPESSPRASQKRKRQRLSYHRNDAKEGVFLVCGHMFCCECWSEYMNTIGDKRDIFKEPRLIALSPQSSEDSSSESSDPEATRTWSPPAYHSPPPPDRASDGTYPTYRCPTCRHALRFTAGRCQACLVTYKIPYWPHGFPADEFYRSLELKGELTVEQLLDLIIKDVLPPTLPELPPQLAQPRFEKERDRFLPSRCFQCIKMEFWNLIKVIGFGLRENEPYGAIMRAILDPEMGIPDEVLAGLYSYLHCRGSDQRRRRWTQQQRDYAIAYLMDRSPTWGGSFYGPGFFRTDAEWKKDAREKSPELGRPRRPHYVPTRDIEPFSSFDFKKEWDGKLWHGAVDPQKLYQYHEWSERRAGDDYMKPRSEAQEKLGRQFAKNLRPL</sequence>
<dbReference type="Proteomes" id="UP001174997">
    <property type="component" value="Unassembled WGS sequence"/>
</dbReference>
<feature type="region of interest" description="Disordered" evidence="1">
    <location>
        <begin position="51"/>
        <end position="89"/>
    </location>
</feature>
<evidence type="ECO:0000313" key="3">
    <source>
        <dbReference type="Proteomes" id="UP001174997"/>
    </source>
</evidence>
<feature type="region of interest" description="Disordered" evidence="1">
    <location>
        <begin position="232"/>
        <end position="269"/>
    </location>
</feature>
<reference evidence="2" key="1">
    <citation type="submission" date="2023-06" db="EMBL/GenBank/DDBJ databases">
        <title>Genome-scale phylogeny and comparative genomics of the fungal order Sordariales.</title>
        <authorList>
            <consortium name="Lawrence Berkeley National Laboratory"/>
            <person name="Hensen N."/>
            <person name="Bonometti L."/>
            <person name="Westerberg I."/>
            <person name="Brannstrom I.O."/>
            <person name="Guillou S."/>
            <person name="Cros-Aarteil S."/>
            <person name="Calhoun S."/>
            <person name="Haridas S."/>
            <person name="Kuo A."/>
            <person name="Mondo S."/>
            <person name="Pangilinan J."/>
            <person name="Riley R."/>
            <person name="Labutti K."/>
            <person name="Andreopoulos B."/>
            <person name="Lipzen A."/>
            <person name="Chen C."/>
            <person name="Yanf M."/>
            <person name="Daum C."/>
            <person name="Ng V."/>
            <person name="Clum A."/>
            <person name="Steindorff A."/>
            <person name="Ohm R."/>
            <person name="Martin F."/>
            <person name="Silar P."/>
            <person name="Natvig D."/>
            <person name="Lalanne C."/>
            <person name="Gautier V."/>
            <person name="Ament-Velasquez S.L."/>
            <person name="Kruys A."/>
            <person name="Hutchinson M.I."/>
            <person name="Powell A.J."/>
            <person name="Barry K."/>
            <person name="Miller A.N."/>
            <person name="Grigoriev I.V."/>
            <person name="Debuchy R."/>
            <person name="Gladieux P."/>
            <person name="Thoren M.H."/>
            <person name="Johannesson H."/>
        </authorList>
    </citation>
    <scope>NUCLEOTIDE SEQUENCE</scope>
    <source>
        <strain evidence="2">CBS 307.81</strain>
    </source>
</reference>
<feature type="region of interest" description="Disordered" evidence="1">
    <location>
        <begin position="125"/>
        <end position="186"/>
    </location>
</feature>
<evidence type="ECO:0000313" key="2">
    <source>
        <dbReference type="EMBL" id="KAK0669934.1"/>
    </source>
</evidence>
<protein>
    <submittedName>
        <fullName evidence="2">Uncharacterized protein</fullName>
    </submittedName>
</protein>
<feature type="compositionally biased region" description="Basic and acidic residues" evidence="1">
    <location>
        <begin position="526"/>
        <end position="539"/>
    </location>
</feature>
<feature type="region of interest" description="Disordered" evidence="1">
    <location>
        <begin position="526"/>
        <end position="549"/>
    </location>
</feature>
<accession>A0AA40DAY6</accession>
<dbReference type="Gene3D" id="3.30.40.10">
    <property type="entry name" value="Zinc/RING finger domain, C3HC4 (zinc finger)"/>
    <property type="match status" value="1"/>
</dbReference>
<feature type="compositionally biased region" description="Basic residues" evidence="1">
    <location>
        <begin position="177"/>
        <end position="186"/>
    </location>
</feature>
<feature type="region of interest" description="Disordered" evidence="1">
    <location>
        <begin position="1"/>
        <end position="20"/>
    </location>
</feature>
<dbReference type="EMBL" id="JAULSY010000037">
    <property type="protein sequence ID" value="KAK0669934.1"/>
    <property type="molecule type" value="Genomic_DNA"/>
</dbReference>
<feature type="compositionally biased region" description="Basic and acidic residues" evidence="1">
    <location>
        <begin position="1"/>
        <end position="12"/>
    </location>
</feature>
<keyword evidence="3" id="KW-1185">Reference proteome</keyword>
<evidence type="ECO:0000256" key="1">
    <source>
        <dbReference type="SAM" id="MobiDB-lite"/>
    </source>
</evidence>
<dbReference type="AlphaFoldDB" id="A0AA40DAY6"/>
<name>A0AA40DAY6_9PEZI</name>
<feature type="compositionally biased region" description="Basic and acidic residues" evidence="1">
    <location>
        <begin position="80"/>
        <end position="89"/>
    </location>
</feature>
<gene>
    <name evidence="2" type="ORF">QBC41DRAFT_99655</name>
</gene>
<organism evidence="2 3">
    <name type="scientific">Cercophora samala</name>
    <dbReference type="NCBI Taxonomy" id="330535"/>
    <lineage>
        <taxon>Eukaryota</taxon>
        <taxon>Fungi</taxon>
        <taxon>Dikarya</taxon>
        <taxon>Ascomycota</taxon>
        <taxon>Pezizomycotina</taxon>
        <taxon>Sordariomycetes</taxon>
        <taxon>Sordariomycetidae</taxon>
        <taxon>Sordariales</taxon>
        <taxon>Lasiosphaeriaceae</taxon>
        <taxon>Cercophora</taxon>
    </lineage>
</organism>
<comment type="caution">
    <text evidence="2">The sequence shown here is derived from an EMBL/GenBank/DDBJ whole genome shotgun (WGS) entry which is preliminary data.</text>
</comment>
<feature type="compositionally biased region" description="Acidic residues" evidence="1">
    <location>
        <begin position="126"/>
        <end position="135"/>
    </location>
</feature>
<proteinExistence type="predicted"/>